<dbReference type="AlphaFoldDB" id="A0A0L8G4W3"/>
<evidence type="ECO:0000256" key="1">
    <source>
        <dbReference type="SAM" id="Phobius"/>
    </source>
</evidence>
<keyword evidence="1" id="KW-0472">Membrane</keyword>
<protein>
    <submittedName>
        <fullName evidence="2">Uncharacterized protein</fullName>
    </submittedName>
</protein>
<gene>
    <name evidence="2" type="ORF">OCBIM_22000379mg</name>
</gene>
<reference evidence="2" key="1">
    <citation type="submission" date="2015-07" db="EMBL/GenBank/DDBJ databases">
        <title>MeaNS - Measles Nucleotide Surveillance Program.</title>
        <authorList>
            <person name="Tran T."/>
            <person name="Druce J."/>
        </authorList>
    </citation>
    <scope>NUCLEOTIDE SEQUENCE</scope>
    <source>
        <strain evidence="2">UCB-OBI-ISO-001</strain>
        <tissue evidence="2">Gonad</tissue>
    </source>
</reference>
<name>A0A0L8G4W3_OCTBM</name>
<keyword evidence="1" id="KW-0812">Transmembrane</keyword>
<sequence length="55" mass="6644">MESSKKNRITILFREQNIITHILIKAVQTYPLIILFYLKFHPTTKERFSFIRGFT</sequence>
<feature type="transmembrane region" description="Helical" evidence="1">
    <location>
        <begin position="18"/>
        <end position="38"/>
    </location>
</feature>
<organism evidence="2">
    <name type="scientific">Octopus bimaculoides</name>
    <name type="common">California two-spotted octopus</name>
    <dbReference type="NCBI Taxonomy" id="37653"/>
    <lineage>
        <taxon>Eukaryota</taxon>
        <taxon>Metazoa</taxon>
        <taxon>Spiralia</taxon>
        <taxon>Lophotrochozoa</taxon>
        <taxon>Mollusca</taxon>
        <taxon>Cephalopoda</taxon>
        <taxon>Coleoidea</taxon>
        <taxon>Octopodiformes</taxon>
        <taxon>Octopoda</taxon>
        <taxon>Incirrata</taxon>
        <taxon>Octopodidae</taxon>
        <taxon>Octopus</taxon>
    </lineage>
</organism>
<proteinExistence type="predicted"/>
<keyword evidence="1" id="KW-1133">Transmembrane helix</keyword>
<evidence type="ECO:0000313" key="2">
    <source>
        <dbReference type="EMBL" id="KOF71879.1"/>
    </source>
</evidence>
<dbReference type="EMBL" id="KQ423941">
    <property type="protein sequence ID" value="KOF71879.1"/>
    <property type="molecule type" value="Genomic_DNA"/>
</dbReference>
<accession>A0A0L8G4W3</accession>